<dbReference type="EMBL" id="OCPC01000001">
    <property type="protein sequence ID" value="SOE12927.1"/>
    <property type="molecule type" value="Genomic_DNA"/>
</dbReference>
<dbReference type="SUPFAM" id="SSF55785">
    <property type="entry name" value="PYP-like sensor domain (PAS domain)"/>
    <property type="match status" value="1"/>
</dbReference>
<accession>A0A286HYW8</accession>
<organism evidence="1 2">
    <name type="scientific">Hoeflea halophila</name>
    <dbReference type="NCBI Taxonomy" id="714899"/>
    <lineage>
        <taxon>Bacteria</taxon>
        <taxon>Pseudomonadati</taxon>
        <taxon>Pseudomonadota</taxon>
        <taxon>Alphaproteobacteria</taxon>
        <taxon>Hyphomicrobiales</taxon>
        <taxon>Rhizobiaceae</taxon>
        <taxon>Hoeflea</taxon>
    </lineage>
</organism>
<evidence type="ECO:0000313" key="1">
    <source>
        <dbReference type="EMBL" id="SOE12927.1"/>
    </source>
</evidence>
<name>A0A286HYW8_9HYPH</name>
<sequence>MTLKTGSQLHFDHVDRHFLSQKQDHVGVSSDEILGLLGSVGLFGTWRLEIDTGQVFWSEDASRIHSMEKSEGPVSLSHILATYHPEDAELVEQVVSAATSERKNFRFVLRVKSSTGGHKMVAVAGRYRANKGGELIGYCHEFNESVRSIVFTGD</sequence>
<dbReference type="AlphaFoldDB" id="A0A286HYW8"/>
<keyword evidence="2" id="KW-1185">Reference proteome</keyword>
<gene>
    <name evidence="1" type="ORF">SAMN05877838_0912</name>
</gene>
<evidence type="ECO:0008006" key="3">
    <source>
        <dbReference type="Google" id="ProtNLM"/>
    </source>
</evidence>
<dbReference type="Proteomes" id="UP000219465">
    <property type="component" value="Unassembled WGS sequence"/>
</dbReference>
<dbReference type="RefSeq" id="WP_097105430.1">
    <property type="nucleotide sequence ID" value="NZ_OCPC01000001.1"/>
</dbReference>
<dbReference type="InterPro" id="IPR035965">
    <property type="entry name" value="PAS-like_dom_sf"/>
</dbReference>
<protein>
    <recommendedName>
        <fullName evidence="3">PAS domain-containing protein</fullName>
    </recommendedName>
</protein>
<evidence type="ECO:0000313" key="2">
    <source>
        <dbReference type="Proteomes" id="UP000219465"/>
    </source>
</evidence>
<reference evidence="2" key="1">
    <citation type="submission" date="2017-08" db="EMBL/GenBank/DDBJ databases">
        <authorList>
            <person name="Varghese N."/>
            <person name="Submissions S."/>
        </authorList>
    </citation>
    <scope>NUCLEOTIDE SEQUENCE [LARGE SCALE GENOMIC DNA]</scope>
    <source>
        <strain evidence="2">KCTC 23107</strain>
    </source>
</reference>
<dbReference type="Gene3D" id="3.30.450.20">
    <property type="entry name" value="PAS domain"/>
    <property type="match status" value="1"/>
</dbReference>
<proteinExistence type="predicted"/>
<dbReference type="OrthoDB" id="8374591at2"/>